<sequence length="151" mass="16721">MLAMDDPLRATPAPPLHLHRVPLALVQLWIPTKVPPTSILAENRITPPPSHRRGRASVHRRRSSSPLRRTPRSGGRVFPSTGTPSATVSAPSPATGPPAQPAVPSPAFGQRRKRRKIRDQEPGAWNYFKQRWSGEEQLSPKHDLECPSVVY</sequence>
<accession>A0AAQ3UHL5</accession>
<feature type="compositionally biased region" description="Polar residues" evidence="1">
    <location>
        <begin position="80"/>
        <end position="92"/>
    </location>
</feature>
<proteinExistence type="predicted"/>
<feature type="compositionally biased region" description="Low complexity" evidence="1">
    <location>
        <begin position="64"/>
        <end position="76"/>
    </location>
</feature>
<protein>
    <submittedName>
        <fullName evidence="2">Uncharacterized protein</fullName>
    </submittedName>
</protein>
<organism evidence="2 3">
    <name type="scientific">Paspalum notatum var. saurae</name>
    <dbReference type="NCBI Taxonomy" id="547442"/>
    <lineage>
        <taxon>Eukaryota</taxon>
        <taxon>Viridiplantae</taxon>
        <taxon>Streptophyta</taxon>
        <taxon>Embryophyta</taxon>
        <taxon>Tracheophyta</taxon>
        <taxon>Spermatophyta</taxon>
        <taxon>Magnoliopsida</taxon>
        <taxon>Liliopsida</taxon>
        <taxon>Poales</taxon>
        <taxon>Poaceae</taxon>
        <taxon>PACMAD clade</taxon>
        <taxon>Panicoideae</taxon>
        <taxon>Andropogonodae</taxon>
        <taxon>Paspaleae</taxon>
        <taxon>Paspalinae</taxon>
        <taxon>Paspalum</taxon>
    </lineage>
</organism>
<dbReference type="AlphaFoldDB" id="A0AAQ3UHL5"/>
<feature type="compositionally biased region" description="Pro residues" evidence="1">
    <location>
        <begin position="94"/>
        <end position="104"/>
    </location>
</feature>
<keyword evidence="3" id="KW-1185">Reference proteome</keyword>
<feature type="region of interest" description="Disordered" evidence="1">
    <location>
        <begin position="40"/>
        <end position="122"/>
    </location>
</feature>
<dbReference type="EMBL" id="CP144752">
    <property type="protein sequence ID" value="WVZ89304.1"/>
    <property type="molecule type" value="Genomic_DNA"/>
</dbReference>
<evidence type="ECO:0000313" key="3">
    <source>
        <dbReference type="Proteomes" id="UP001341281"/>
    </source>
</evidence>
<evidence type="ECO:0000256" key="1">
    <source>
        <dbReference type="SAM" id="MobiDB-lite"/>
    </source>
</evidence>
<feature type="compositionally biased region" description="Basic residues" evidence="1">
    <location>
        <begin position="50"/>
        <end position="63"/>
    </location>
</feature>
<evidence type="ECO:0000313" key="2">
    <source>
        <dbReference type="EMBL" id="WVZ89304.1"/>
    </source>
</evidence>
<name>A0AAQ3UHL5_PASNO</name>
<reference evidence="2 3" key="1">
    <citation type="submission" date="2024-02" db="EMBL/GenBank/DDBJ databases">
        <title>High-quality chromosome-scale genome assembly of Pensacola bahiagrass (Paspalum notatum Flugge var. saurae).</title>
        <authorList>
            <person name="Vega J.M."/>
            <person name="Podio M."/>
            <person name="Orjuela J."/>
            <person name="Siena L.A."/>
            <person name="Pessino S.C."/>
            <person name="Combes M.C."/>
            <person name="Mariac C."/>
            <person name="Albertini E."/>
            <person name="Pupilli F."/>
            <person name="Ortiz J.P.A."/>
            <person name="Leblanc O."/>
        </authorList>
    </citation>
    <scope>NUCLEOTIDE SEQUENCE [LARGE SCALE GENOMIC DNA]</scope>
    <source>
        <strain evidence="2">R1</strain>
        <tissue evidence="2">Leaf</tissue>
    </source>
</reference>
<dbReference type="Proteomes" id="UP001341281">
    <property type="component" value="Chromosome 08"/>
</dbReference>
<gene>
    <name evidence="2" type="ORF">U9M48_035727</name>
</gene>